<evidence type="ECO:0000313" key="8">
    <source>
        <dbReference type="Proteomes" id="UP000273145"/>
    </source>
</evidence>
<dbReference type="InterPro" id="IPR003313">
    <property type="entry name" value="AraC-bd"/>
</dbReference>
<keyword evidence="3" id="KW-0238">DNA-binding</keyword>
<dbReference type="PROSITE" id="PS01124">
    <property type="entry name" value="HTH_ARAC_FAMILY_2"/>
    <property type="match status" value="1"/>
</dbReference>
<evidence type="ECO:0000256" key="2">
    <source>
        <dbReference type="ARBA" id="ARBA00023015"/>
    </source>
</evidence>
<dbReference type="PROSITE" id="PS00041">
    <property type="entry name" value="HTH_ARAC_FAMILY_1"/>
    <property type="match status" value="1"/>
</dbReference>
<dbReference type="PANTHER" id="PTHR46796:SF13">
    <property type="entry name" value="HTH-TYPE TRANSCRIPTIONAL ACTIVATOR RHAS"/>
    <property type="match status" value="1"/>
</dbReference>
<evidence type="ECO:0000256" key="1">
    <source>
        <dbReference type="ARBA" id="ARBA00022490"/>
    </source>
</evidence>
<evidence type="ECO:0000313" key="7">
    <source>
        <dbReference type="EMBL" id="AZK46747.1"/>
    </source>
</evidence>
<dbReference type="InterPro" id="IPR050204">
    <property type="entry name" value="AraC_XylS_family_regulators"/>
</dbReference>
<accession>A0A3S8RVJ5</accession>
<evidence type="ECO:0000256" key="4">
    <source>
        <dbReference type="ARBA" id="ARBA00023159"/>
    </source>
</evidence>
<dbReference type="Gene3D" id="1.10.10.60">
    <property type="entry name" value="Homeodomain-like"/>
    <property type="match status" value="2"/>
</dbReference>
<keyword evidence="5" id="KW-0804">Transcription</keyword>
<dbReference type="InterPro" id="IPR018062">
    <property type="entry name" value="HTH_AraC-typ_CS"/>
</dbReference>
<dbReference type="PRINTS" id="PR00032">
    <property type="entry name" value="HTHARAC"/>
</dbReference>
<keyword evidence="2" id="KW-0805">Transcription regulation</keyword>
<keyword evidence="4" id="KW-0010">Activator</keyword>
<protein>
    <submittedName>
        <fullName evidence="7">AraC family transcriptional regulator</fullName>
    </submittedName>
</protein>
<dbReference type="OrthoDB" id="2371670at2"/>
<dbReference type="EMBL" id="CP034248">
    <property type="protein sequence ID" value="AZK46747.1"/>
    <property type="molecule type" value="Genomic_DNA"/>
</dbReference>
<dbReference type="SUPFAM" id="SSF51215">
    <property type="entry name" value="Regulatory protein AraC"/>
    <property type="match status" value="1"/>
</dbReference>
<evidence type="ECO:0000259" key="6">
    <source>
        <dbReference type="PROSITE" id="PS01124"/>
    </source>
</evidence>
<dbReference type="SUPFAM" id="SSF46689">
    <property type="entry name" value="Homeodomain-like"/>
    <property type="match status" value="2"/>
</dbReference>
<organism evidence="7 8">
    <name type="scientific">Paenibacillus lentus</name>
    <dbReference type="NCBI Taxonomy" id="1338368"/>
    <lineage>
        <taxon>Bacteria</taxon>
        <taxon>Bacillati</taxon>
        <taxon>Bacillota</taxon>
        <taxon>Bacilli</taxon>
        <taxon>Bacillales</taxon>
        <taxon>Paenibacillaceae</taxon>
        <taxon>Paenibacillus</taxon>
    </lineage>
</organism>
<dbReference type="Pfam" id="PF02311">
    <property type="entry name" value="AraC_binding"/>
    <property type="match status" value="1"/>
</dbReference>
<dbReference type="GO" id="GO:0043565">
    <property type="term" value="F:sequence-specific DNA binding"/>
    <property type="evidence" value="ECO:0007669"/>
    <property type="project" value="InterPro"/>
</dbReference>
<keyword evidence="8" id="KW-1185">Reference proteome</keyword>
<reference evidence="7 8" key="1">
    <citation type="submission" date="2018-11" db="EMBL/GenBank/DDBJ databases">
        <title>Genome sequencing of Paenibacillus lentus DSM25539(T).</title>
        <authorList>
            <person name="Kook J.-K."/>
            <person name="Park S.-N."/>
            <person name="Lim Y.K."/>
        </authorList>
    </citation>
    <scope>NUCLEOTIDE SEQUENCE [LARGE SCALE GENOMIC DNA]</scope>
    <source>
        <strain evidence="7 8">DSM 25539</strain>
    </source>
</reference>
<name>A0A3S8RVJ5_9BACL</name>
<sequence length="278" mass="31193">MTAKAMRRFVFSPSGPSGLPISVESIGYNPDQEPITRPDGYPKYHWIQTEEGEGILNYANETIRLTEGTGVLLPPGLPHSYEASVPGIWRTYYLTFGGEAAAQIISSFGVQTSSQYRLDSNSTFVTLLSTMLARLDTDTDMFGLETSIDAYRFLGMLSKYGQINQMYTSRNIERLIPILKWMEENLGDSDVGLDDFAEIAQMSGRQLSKLFQRAFGLSPYAYFVQMRIHKAKELLAGRSELTVAAIAELTGFRDPSHFVATYRKTTGMTPQHFRKVYS</sequence>
<evidence type="ECO:0000256" key="5">
    <source>
        <dbReference type="ARBA" id="ARBA00023163"/>
    </source>
</evidence>
<dbReference type="PANTHER" id="PTHR46796">
    <property type="entry name" value="HTH-TYPE TRANSCRIPTIONAL ACTIVATOR RHAS-RELATED"/>
    <property type="match status" value="1"/>
</dbReference>
<dbReference type="GO" id="GO:0003700">
    <property type="term" value="F:DNA-binding transcription factor activity"/>
    <property type="evidence" value="ECO:0007669"/>
    <property type="project" value="InterPro"/>
</dbReference>
<dbReference type="RefSeq" id="WP_125082794.1">
    <property type="nucleotide sequence ID" value="NZ_CP034248.1"/>
</dbReference>
<dbReference type="InterPro" id="IPR018060">
    <property type="entry name" value="HTH_AraC"/>
</dbReference>
<dbReference type="InterPro" id="IPR020449">
    <property type="entry name" value="Tscrpt_reg_AraC-type_HTH"/>
</dbReference>
<dbReference type="KEGG" id="plen:EIM92_11795"/>
<dbReference type="SMART" id="SM00342">
    <property type="entry name" value="HTH_ARAC"/>
    <property type="match status" value="1"/>
</dbReference>
<dbReference type="Pfam" id="PF12833">
    <property type="entry name" value="HTH_18"/>
    <property type="match status" value="1"/>
</dbReference>
<dbReference type="AlphaFoldDB" id="A0A3S8RVJ5"/>
<dbReference type="InterPro" id="IPR009057">
    <property type="entry name" value="Homeodomain-like_sf"/>
</dbReference>
<gene>
    <name evidence="7" type="ORF">EIM92_11795</name>
</gene>
<evidence type="ECO:0000256" key="3">
    <source>
        <dbReference type="ARBA" id="ARBA00023125"/>
    </source>
</evidence>
<dbReference type="Proteomes" id="UP000273145">
    <property type="component" value="Chromosome"/>
</dbReference>
<dbReference type="Gene3D" id="2.60.120.280">
    <property type="entry name" value="Regulatory protein AraC"/>
    <property type="match status" value="1"/>
</dbReference>
<proteinExistence type="predicted"/>
<feature type="domain" description="HTH araC/xylS-type" evidence="6">
    <location>
        <begin position="176"/>
        <end position="276"/>
    </location>
</feature>
<dbReference type="InterPro" id="IPR037923">
    <property type="entry name" value="HTH-like"/>
</dbReference>
<keyword evidence="1" id="KW-0963">Cytoplasm</keyword>